<evidence type="ECO:0000256" key="1">
    <source>
        <dbReference type="ARBA" id="ARBA00004123"/>
    </source>
</evidence>
<comment type="similarity">
    <text evidence="4">Belongs to the DONSON family.</text>
</comment>
<reference evidence="6 7" key="1">
    <citation type="submission" date="2024-01" db="EMBL/GenBank/DDBJ databases">
        <title>The complete chloroplast genome sequence of Lithospermum erythrorhizon: insights into the phylogenetic relationship among Boraginaceae species and the maternal lineages of purple gromwells.</title>
        <authorList>
            <person name="Okada T."/>
            <person name="Watanabe K."/>
        </authorList>
    </citation>
    <scope>NUCLEOTIDE SEQUENCE [LARGE SCALE GENOMIC DNA]</scope>
</reference>
<dbReference type="GO" id="GO:0033260">
    <property type="term" value="P:nuclear DNA replication"/>
    <property type="evidence" value="ECO:0007669"/>
    <property type="project" value="TreeGrafter"/>
</dbReference>
<dbReference type="Proteomes" id="UP001454036">
    <property type="component" value="Unassembled WGS sequence"/>
</dbReference>
<evidence type="ECO:0000256" key="5">
    <source>
        <dbReference type="SAM" id="MobiDB-lite"/>
    </source>
</evidence>
<dbReference type="PANTHER" id="PTHR12972:SF0">
    <property type="entry name" value="PROTEIN DOWNSTREAM NEIGHBOR OF SON"/>
    <property type="match status" value="1"/>
</dbReference>
<evidence type="ECO:0000256" key="3">
    <source>
        <dbReference type="ARBA" id="ARBA00023242"/>
    </source>
</evidence>
<keyword evidence="7" id="KW-1185">Reference proteome</keyword>
<dbReference type="InterPro" id="IPR024861">
    <property type="entry name" value="Donson"/>
</dbReference>
<sequence length="607" mass="66864">MAKVATAPPSGATTSLKRKTPSEMRVELLKRKGLSKNVGKYSASVDSCIGLSIGVLSEIKKPDQTKSPKYIDTRMDHLFPVRKNSTRLSLPSDNRSVKDNRTGITNNSLAAESLLNNMRSDQTPASASAVKDCASEPFNTIGKCSANTFRTVTELSNSGEKLPAFSNVDMHKALKGLIMPGPLLGPLSQAHSSGEDFHRKPPNSDIQIPGNKTPLDLTLKTSMRIVSSSSIRWFHRAVNCNNTQLSWSASVREQDLFHSSGAVSSSQAFNKICSWVYPQSPLPPVVISALSLAVGDGGQMDFLNKRQQAWEDAFRSLYYMLRKKICNVFYVCTTQFVVMFTGSDNLKTERRNCNAYISQSTRGLRSLLKEHDISYSMPLCQSKPEEVTAEDLVELSEIDKQNLGQARNTRNMSDIDKTPQSLLVFSGNENVHGLYEFLLNYRYYMTSMTGLDVPILCSPVPFENAALSAPEIRCKELRKADHLSMLPKETITDLEANQGSSNICYSIEIKDAYLPPWVICGVCDAIGADGNTFEASFVPETTSIGLNVGLDIFHQDSDVRGAKEDPLQNNDNPFGINNAVFSPHIRSGYVKGLKFRSDSYIASVSTV</sequence>
<gene>
    <name evidence="6" type="ORF">LIER_21986</name>
</gene>
<dbReference type="PRINTS" id="PR02064">
    <property type="entry name" value="DONSON"/>
</dbReference>
<keyword evidence="3" id="KW-0539">Nucleus</keyword>
<feature type="region of interest" description="Disordered" evidence="5">
    <location>
        <begin position="1"/>
        <end position="22"/>
    </location>
</feature>
<dbReference type="GO" id="GO:0005634">
    <property type="term" value="C:nucleus"/>
    <property type="evidence" value="ECO:0007669"/>
    <property type="project" value="UniProtKB-SubCell"/>
</dbReference>
<evidence type="ECO:0000313" key="7">
    <source>
        <dbReference type="Proteomes" id="UP001454036"/>
    </source>
</evidence>
<protein>
    <recommendedName>
        <fullName evidence="8">Protein downstream neighbor of Son</fullName>
    </recommendedName>
</protein>
<keyword evidence="2" id="KW-0217">Developmental protein</keyword>
<evidence type="ECO:0000313" key="6">
    <source>
        <dbReference type="EMBL" id="GAA0166942.1"/>
    </source>
</evidence>
<evidence type="ECO:0000256" key="2">
    <source>
        <dbReference type="ARBA" id="ARBA00022473"/>
    </source>
</evidence>
<evidence type="ECO:0008006" key="8">
    <source>
        <dbReference type="Google" id="ProtNLM"/>
    </source>
</evidence>
<organism evidence="6 7">
    <name type="scientific">Lithospermum erythrorhizon</name>
    <name type="common">Purple gromwell</name>
    <name type="synonym">Lithospermum officinale var. erythrorhizon</name>
    <dbReference type="NCBI Taxonomy" id="34254"/>
    <lineage>
        <taxon>Eukaryota</taxon>
        <taxon>Viridiplantae</taxon>
        <taxon>Streptophyta</taxon>
        <taxon>Embryophyta</taxon>
        <taxon>Tracheophyta</taxon>
        <taxon>Spermatophyta</taxon>
        <taxon>Magnoliopsida</taxon>
        <taxon>eudicotyledons</taxon>
        <taxon>Gunneridae</taxon>
        <taxon>Pentapetalae</taxon>
        <taxon>asterids</taxon>
        <taxon>lamiids</taxon>
        <taxon>Boraginales</taxon>
        <taxon>Boraginaceae</taxon>
        <taxon>Boraginoideae</taxon>
        <taxon>Lithospermeae</taxon>
        <taxon>Lithospermum</taxon>
    </lineage>
</organism>
<accession>A0AAV3QS59</accession>
<dbReference type="AlphaFoldDB" id="A0AAV3QS59"/>
<dbReference type="EMBL" id="BAABME010005910">
    <property type="protein sequence ID" value="GAA0166942.1"/>
    <property type="molecule type" value="Genomic_DNA"/>
</dbReference>
<evidence type="ECO:0000256" key="4">
    <source>
        <dbReference type="ARBA" id="ARBA00025806"/>
    </source>
</evidence>
<dbReference type="PANTHER" id="PTHR12972">
    <property type="entry name" value="DOWNSTREAM NEIGHBOR OF SON"/>
    <property type="match status" value="1"/>
</dbReference>
<name>A0AAV3QS59_LITER</name>
<proteinExistence type="inferred from homology"/>
<comment type="subcellular location">
    <subcellularLocation>
        <location evidence="1">Nucleus</location>
    </subcellularLocation>
</comment>
<comment type="caution">
    <text evidence="6">The sequence shown here is derived from an EMBL/GenBank/DDBJ whole genome shotgun (WGS) entry which is preliminary data.</text>
</comment>